<dbReference type="InterPro" id="IPR005502">
    <property type="entry name" value="Ribosyl_crysJ1"/>
</dbReference>
<dbReference type="SUPFAM" id="SSF101478">
    <property type="entry name" value="ADP-ribosylglycohydrolase"/>
    <property type="match status" value="1"/>
</dbReference>
<dbReference type="PANTHER" id="PTHR16222:SF12">
    <property type="entry name" value="ADP-RIBOSYLGLYCOHYDROLASE-RELATED"/>
    <property type="match status" value="1"/>
</dbReference>
<evidence type="ECO:0000313" key="1">
    <source>
        <dbReference type="EMBL" id="MCS4556235.1"/>
    </source>
</evidence>
<accession>A0ABT2FIS4</accession>
<organism evidence="1 2">
    <name type="scientific">Shewanella electrica</name>
    <dbReference type="NCBI Taxonomy" id="515560"/>
    <lineage>
        <taxon>Bacteria</taxon>
        <taxon>Pseudomonadati</taxon>
        <taxon>Pseudomonadota</taxon>
        <taxon>Gammaproteobacteria</taxon>
        <taxon>Alteromonadales</taxon>
        <taxon>Shewanellaceae</taxon>
        <taxon>Shewanella</taxon>
    </lineage>
</organism>
<proteinExistence type="predicted"/>
<reference evidence="1 2" key="1">
    <citation type="submission" date="2022-02" db="EMBL/GenBank/DDBJ databases">
        <authorList>
            <person name="Zhuang L."/>
        </authorList>
    </citation>
    <scope>NUCLEOTIDE SEQUENCE [LARGE SCALE GENOMIC DNA]</scope>
    <source>
        <strain evidence="1 2">C32</strain>
    </source>
</reference>
<dbReference type="Gene3D" id="1.10.4080.10">
    <property type="entry name" value="ADP-ribosylation/Crystallin J1"/>
    <property type="match status" value="1"/>
</dbReference>
<dbReference type="RefSeq" id="WP_238895641.1">
    <property type="nucleotide sequence ID" value="NZ_JAKOGG010000004.1"/>
</dbReference>
<dbReference type="PANTHER" id="PTHR16222">
    <property type="entry name" value="ADP-RIBOSYLGLYCOHYDROLASE"/>
    <property type="match status" value="1"/>
</dbReference>
<sequence>MEQVNKLDRARGCLIGLAVGDAIGTTVEFMPRGTFTPIDDMQGGGHFQLQKGQWTDDTSMALCLGHSLLERNGFDAHDQMLRYCDWHDNGYMSSTGSCFDIGNTVLAALQRFQQTGDPNAGATSRWSSGNGALMRMAPIALYYHDDANKAAFYGAESSRTTHASALCLDTAQYFAQLLVTLIDGADKSCCFSLHYQPKTPELAAIMSAELLSKQPAQLRGSGYVMECLEAALWCFLTTDSFAACVLAAANLGDDADTTAAVAGQLAGAYYGYQAIRADWRAALCQHDDMLLLADALWHAEASPCD</sequence>
<gene>
    <name evidence="1" type="ORF">L9G74_07290</name>
</gene>
<keyword evidence="2" id="KW-1185">Reference proteome</keyword>
<dbReference type="InterPro" id="IPR036705">
    <property type="entry name" value="Ribosyl_crysJ1_sf"/>
</dbReference>
<dbReference type="Pfam" id="PF03747">
    <property type="entry name" value="ADP_ribosyl_GH"/>
    <property type="match status" value="1"/>
</dbReference>
<dbReference type="InterPro" id="IPR050792">
    <property type="entry name" value="ADP-ribosylglycohydrolase"/>
</dbReference>
<comment type="caution">
    <text evidence="1">The sequence shown here is derived from an EMBL/GenBank/DDBJ whole genome shotgun (WGS) entry which is preliminary data.</text>
</comment>
<dbReference type="EMBL" id="JAKOGG010000004">
    <property type="protein sequence ID" value="MCS4556235.1"/>
    <property type="molecule type" value="Genomic_DNA"/>
</dbReference>
<name>A0ABT2FIS4_9GAMM</name>
<reference evidence="2" key="2">
    <citation type="submission" date="2023-07" db="EMBL/GenBank/DDBJ databases">
        <title>Shewanella mangrovi sp. nov., an acetaldehyde- degrading bacterium isolated from mangrove sediment.</title>
        <authorList>
            <person name="Liu Y."/>
        </authorList>
    </citation>
    <scope>NUCLEOTIDE SEQUENCE [LARGE SCALE GENOMIC DNA]</scope>
    <source>
        <strain evidence="2">C32</strain>
    </source>
</reference>
<dbReference type="Proteomes" id="UP001201549">
    <property type="component" value="Unassembled WGS sequence"/>
</dbReference>
<evidence type="ECO:0000313" key="2">
    <source>
        <dbReference type="Proteomes" id="UP001201549"/>
    </source>
</evidence>
<protein>
    <submittedName>
        <fullName evidence="1">ADP-ribosylglycohydrolase family protein</fullName>
    </submittedName>
</protein>